<evidence type="ECO:0000313" key="3">
    <source>
        <dbReference type="Proteomes" id="UP001200247"/>
    </source>
</evidence>
<proteinExistence type="predicted"/>
<dbReference type="InterPro" id="IPR010270">
    <property type="entry name" value="Phage_P2_GpM"/>
</dbReference>
<evidence type="ECO:0000256" key="1">
    <source>
        <dbReference type="SAM" id="MobiDB-lite"/>
    </source>
</evidence>
<dbReference type="AlphaFoldDB" id="A0ABD4SU28"/>
<evidence type="ECO:0008006" key="4">
    <source>
        <dbReference type="Google" id="ProtNLM"/>
    </source>
</evidence>
<name>A0ABD4SU28_9NEIS</name>
<gene>
    <name evidence="2" type="ORF">LH440_14630</name>
</gene>
<dbReference type="EMBL" id="JAJAXM010000037">
    <property type="protein sequence ID" value="MCG9027118.1"/>
    <property type="molecule type" value="Genomic_DNA"/>
</dbReference>
<comment type="caution">
    <text evidence="2">The sequence shown here is derived from an EMBL/GenBank/DDBJ whole genome shotgun (WGS) entry which is preliminary data.</text>
</comment>
<dbReference type="RefSeq" id="WP_239894513.1">
    <property type="nucleotide sequence ID" value="NZ_JAJAXM010000037.1"/>
</dbReference>
<sequence>MTTSPARAHFQRASAARIAEAAGPGQSLEGLSQYELMLAMLARHGRRLKQVQSNERKAEVKREILSEYLPWVQGVLAHGKGAQDDVLMTVMVWRIDAGDYAGALEIGDYALAYRLAMPKRFNRDAATTLTEEMADAAKRARDGGQPFDAALLRRTLAIVTGIDTPDQSRSRLLKELGLLLTESDPPAALGYLQQATRLNPAAGVKKQLDRLARQTGSPQAVSTADDDADG</sequence>
<dbReference type="Proteomes" id="UP001200247">
    <property type="component" value="Unassembled WGS sequence"/>
</dbReference>
<reference evidence="2 3" key="1">
    <citation type="submission" date="2021-10" db="EMBL/GenBank/DDBJ databases">
        <title>Whole-genome sequencing analysis of Laribacter hongkongensis: virulence gene profiles, carbohydrate-active enzyme prediction, and antimicrobial resistance characterization.</title>
        <authorList>
            <person name="Yuan P."/>
            <person name="Zhan Y."/>
            <person name="Chen D."/>
        </authorList>
    </citation>
    <scope>NUCLEOTIDE SEQUENCE [LARGE SCALE GENOMIC DNA]</scope>
    <source>
        <strain evidence="2 3">W67</strain>
    </source>
</reference>
<protein>
    <recommendedName>
        <fullName evidence="4">Terminase</fullName>
    </recommendedName>
</protein>
<feature type="region of interest" description="Disordered" evidence="1">
    <location>
        <begin position="207"/>
        <end position="230"/>
    </location>
</feature>
<evidence type="ECO:0000313" key="2">
    <source>
        <dbReference type="EMBL" id="MCG9027118.1"/>
    </source>
</evidence>
<organism evidence="2 3">
    <name type="scientific">Laribacter hongkongensis</name>
    <dbReference type="NCBI Taxonomy" id="168471"/>
    <lineage>
        <taxon>Bacteria</taxon>
        <taxon>Pseudomonadati</taxon>
        <taxon>Pseudomonadota</taxon>
        <taxon>Betaproteobacteria</taxon>
        <taxon>Neisseriales</taxon>
        <taxon>Aquaspirillaceae</taxon>
        <taxon>Laribacter</taxon>
    </lineage>
</organism>
<dbReference type="Pfam" id="PF05944">
    <property type="entry name" value="Phage_term_smal"/>
    <property type="match status" value="1"/>
</dbReference>
<accession>A0ABD4SU28</accession>